<proteinExistence type="predicted"/>
<dbReference type="EMBL" id="CP035503">
    <property type="protein sequence ID" value="QDL39466.1"/>
    <property type="molecule type" value="Genomic_DNA"/>
</dbReference>
<keyword evidence="2" id="KW-1283">Bacterial microcompartment</keyword>
<evidence type="ECO:0000256" key="2">
    <source>
        <dbReference type="ARBA" id="ARBA00024446"/>
    </source>
</evidence>
<organism evidence="3 4">
    <name type="scientific">Rhodoferax sediminis</name>
    <dbReference type="NCBI Taxonomy" id="2509614"/>
    <lineage>
        <taxon>Bacteria</taxon>
        <taxon>Pseudomonadati</taxon>
        <taxon>Pseudomonadota</taxon>
        <taxon>Betaproteobacteria</taxon>
        <taxon>Burkholderiales</taxon>
        <taxon>Comamonadaceae</taxon>
        <taxon>Rhodoferax</taxon>
    </lineage>
</organism>
<sequence length="79" mass="8074">MKTGTVTGRIWATKRHELLPPGALVRLEMDGGGSLVALDGFGVGIGDEALVIQGSVAAHYCGSPVDAMVVGIIDPSGER</sequence>
<reference evidence="3 4" key="1">
    <citation type="submission" date="2019-01" db="EMBL/GenBank/DDBJ databases">
        <title>Genomic insights into a novel species Rhodoferax sp.</title>
        <authorList>
            <person name="Jin L."/>
        </authorList>
    </citation>
    <scope>NUCLEOTIDE SEQUENCE [LARGE SCALE GENOMIC DNA]</scope>
    <source>
        <strain evidence="3 4">CHu59-6-5</strain>
    </source>
</reference>
<evidence type="ECO:0000256" key="1">
    <source>
        <dbReference type="ARBA" id="ARBA00024322"/>
    </source>
</evidence>
<dbReference type="InterPro" id="IPR004992">
    <property type="entry name" value="EutN_CcmL"/>
</dbReference>
<dbReference type="InterPro" id="IPR036677">
    <property type="entry name" value="EutN_CcmL_sf"/>
</dbReference>
<name>A0A515DGB9_9BURK</name>
<dbReference type="Gene3D" id="2.40.50.220">
    <property type="entry name" value="EutN/Ccml"/>
    <property type="match status" value="1"/>
</dbReference>
<dbReference type="OrthoDB" id="196195at2"/>
<accession>A0A515DGB9</accession>
<dbReference type="Pfam" id="PF03319">
    <property type="entry name" value="EutN_CcmL"/>
    <property type="match status" value="1"/>
</dbReference>
<evidence type="ECO:0000313" key="3">
    <source>
        <dbReference type="EMBL" id="QDL39466.1"/>
    </source>
</evidence>
<dbReference type="Proteomes" id="UP000316798">
    <property type="component" value="Chromosome"/>
</dbReference>
<dbReference type="KEGG" id="rhf:EUB48_20660"/>
<dbReference type="GO" id="GO:0031469">
    <property type="term" value="C:bacterial microcompartment"/>
    <property type="evidence" value="ECO:0007669"/>
    <property type="project" value="UniProtKB-SubCell"/>
</dbReference>
<gene>
    <name evidence="3" type="ORF">EUB48_20660</name>
</gene>
<dbReference type="SUPFAM" id="SSF159133">
    <property type="entry name" value="EutN/CcmL-like"/>
    <property type="match status" value="1"/>
</dbReference>
<comment type="subcellular location">
    <subcellularLocation>
        <location evidence="1">Bacterial microcompartment</location>
    </subcellularLocation>
</comment>
<dbReference type="RefSeq" id="WP_077562153.1">
    <property type="nucleotide sequence ID" value="NZ_CP035503.1"/>
</dbReference>
<protein>
    <submittedName>
        <fullName evidence="3">Ethanolamine utilization protein EutN</fullName>
    </submittedName>
</protein>
<dbReference type="PROSITE" id="PS51932">
    <property type="entry name" value="BMV"/>
    <property type="match status" value="1"/>
</dbReference>
<dbReference type="AlphaFoldDB" id="A0A515DGB9"/>
<evidence type="ECO:0000313" key="4">
    <source>
        <dbReference type="Proteomes" id="UP000316798"/>
    </source>
</evidence>
<keyword evidence="4" id="KW-1185">Reference proteome</keyword>